<name>A0A1G6LBF3_9ACTN</name>
<feature type="domain" description="Glyoxalase-like" evidence="1">
    <location>
        <begin position="8"/>
        <end position="84"/>
    </location>
</feature>
<evidence type="ECO:0000313" key="2">
    <source>
        <dbReference type="EMBL" id="SDC40604.1"/>
    </source>
</evidence>
<dbReference type="InterPro" id="IPR029068">
    <property type="entry name" value="Glyas_Bleomycin-R_OHBP_Dase"/>
</dbReference>
<keyword evidence="3" id="KW-1185">Reference proteome</keyword>
<evidence type="ECO:0000313" key="3">
    <source>
        <dbReference type="Proteomes" id="UP000199034"/>
    </source>
</evidence>
<dbReference type="STRING" id="1045774.SAMN05421872_102189"/>
<dbReference type="Proteomes" id="UP000199034">
    <property type="component" value="Unassembled WGS sequence"/>
</dbReference>
<gene>
    <name evidence="2" type="ORF">SAMN05421872_102189</name>
</gene>
<organism evidence="2 3">
    <name type="scientific">Nocardioides lianchengensis</name>
    <dbReference type="NCBI Taxonomy" id="1045774"/>
    <lineage>
        <taxon>Bacteria</taxon>
        <taxon>Bacillati</taxon>
        <taxon>Actinomycetota</taxon>
        <taxon>Actinomycetes</taxon>
        <taxon>Propionibacteriales</taxon>
        <taxon>Nocardioidaceae</taxon>
        <taxon>Nocardioides</taxon>
    </lineage>
</organism>
<accession>A0A1G6LBF3</accession>
<dbReference type="Gene3D" id="3.10.180.10">
    <property type="entry name" value="2,3-Dihydroxybiphenyl 1,2-Dioxygenase, domain 1"/>
    <property type="match status" value="1"/>
</dbReference>
<sequence>MVLEPPGYGGGTGLAFQLEEDHVPPTWPAGPGDVAMQLHLDVAVDDLPAAVARAEQLGARPASYQPQELVRVMLDPAGHPFCLFAPGG</sequence>
<dbReference type="InterPro" id="IPR041581">
    <property type="entry name" value="Glyoxalase_6"/>
</dbReference>
<dbReference type="OrthoDB" id="1645442at2"/>
<dbReference type="PANTHER" id="PTHR35908:SF1">
    <property type="entry name" value="CONSERVED PROTEIN"/>
    <property type="match status" value="1"/>
</dbReference>
<protein>
    <recommendedName>
        <fullName evidence="1">Glyoxalase-like domain-containing protein</fullName>
    </recommendedName>
</protein>
<dbReference type="AlphaFoldDB" id="A0A1G6LBF3"/>
<evidence type="ECO:0000259" key="1">
    <source>
        <dbReference type="Pfam" id="PF18029"/>
    </source>
</evidence>
<dbReference type="PANTHER" id="PTHR35908">
    <property type="entry name" value="HYPOTHETICAL FUSION PROTEIN"/>
    <property type="match status" value="1"/>
</dbReference>
<reference evidence="2 3" key="1">
    <citation type="submission" date="2016-10" db="EMBL/GenBank/DDBJ databases">
        <authorList>
            <person name="de Groot N.N."/>
        </authorList>
    </citation>
    <scope>NUCLEOTIDE SEQUENCE [LARGE SCALE GENOMIC DNA]</scope>
    <source>
        <strain evidence="2 3">CGMCC 4.6858</strain>
    </source>
</reference>
<dbReference type="Pfam" id="PF18029">
    <property type="entry name" value="Glyoxalase_6"/>
    <property type="match status" value="1"/>
</dbReference>
<proteinExistence type="predicted"/>
<dbReference type="RefSeq" id="WP_090851329.1">
    <property type="nucleotide sequence ID" value="NZ_FMZM01000002.1"/>
</dbReference>
<dbReference type="EMBL" id="FMZM01000002">
    <property type="protein sequence ID" value="SDC40604.1"/>
    <property type="molecule type" value="Genomic_DNA"/>
</dbReference>
<dbReference type="SUPFAM" id="SSF54593">
    <property type="entry name" value="Glyoxalase/Bleomycin resistance protein/Dihydroxybiphenyl dioxygenase"/>
    <property type="match status" value="1"/>
</dbReference>